<keyword evidence="3 7" id="KW-0862">Zinc</keyword>
<dbReference type="InterPro" id="IPR002481">
    <property type="entry name" value="FUR"/>
</dbReference>
<evidence type="ECO:0000256" key="8">
    <source>
        <dbReference type="PIRSR" id="PIRSR602481-2"/>
    </source>
</evidence>
<dbReference type="Gene3D" id="3.30.1490.190">
    <property type="match status" value="1"/>
</dbReference>
<comment type="caution">
    <text evidence="9">The sequence shown here is derived from an EMBL/GenBank/DDBJ whole genome shotgun (WGS) entry which is preliminary data.</text>
</comment>
<sequence length="140" mass="16278">MLSIENAVQTLKEKNIRLTPQRHELINILSKGNKHWTVEELYQLLNESMPSVSITTVYNNINLFCELGLVKEIQFGEALSKYEWKKEDHYHIVCSECGEMVDVWYPALKEVEVFAQSISKFDISSHNLQFYGTCSNCEQK</sequence>
<feature type="binding site" evidence="8">
    <location>
        <position position="126"/>
    </location>
    <ligand>
        <name>Fe cation</name>
        <dbReference type="ChEBI" id="CHEBI:24875"/>
    </ligand>
</feature>
<dbReference type="SUPFAM" id="SSF46785">
    <property type="entry name" value="Winged helix' DNA-binding domain"/>
    <property type="match status" value="1"/>
</dbReference>
<dbReference type="GO" id="GO:0045892">
    <property type="term" value="P:negative regulation of DNA-templated transcription"/>
    <property type="evidence" value="ECO:0007669"/>
    <property type="project" value="TreeGrafter"/>
</dbReference>
<feature type="binding site" evidence="7">
    <location>
        <position position="134"/>
    </location>
    <ligand>
        <name>Zn(2+)</name>
        <dbReference type="ChEBI" id="CHEBI:29105"/>
    </ligand>
</feature>
<dbReference type="InterPro" id="IPR036390">
    <property type="entry name" value="WH_DNA-bd_sf"/>
</dbReference>
<dbReference type="CDD" id="cd07153">
    <property type="entry name" value="Fur_like"/>
    <property type="match status" value="1"/>
</dbReference>
<keyword evidence="2" id="KW-0678">Repressor</keyword>
<dbReference type="GO" id="GO:1900376">
    <property type="term" value="P:regulation of secondary metabolite biosynthetic process"/>
    <property type="evidence" value="ECO:0007669"/>
    <property type="project" value="TreeGrafter"/>
</dbReference>
<dbReference type="GO" id="GO:0008270">
    <property type="term" value="F:zinc ion binding"/>
    <property type="evidence" value="ECO:0007669"/>
    <property type="project" value="TreeGrafter"/>
</dbReference>
<keyword evidence="4" id="KW-0805">Transcription regulation</keyword>
<dbReference type="Pfam" id="PF01475">
    <property type="entry name" value="FUR"/>
    <property type="match status" value="1"/>
</dbReference>
<evidence type="ECO:0000256" key="7">
    <source>
        <dbReference type="PIRSR" id="PIRSR602481-1"/>
    </source>
</evidence>
<name>A0A437KHH7_9BACI</name>
<evidence type="ECO:0000256" key="2">
    <source>
        <dbReference type="ARBA" id="ARBA00022491"/>
    </source>
</evidence>
<organism evidence="9 10">
    <name type="scientific">Niallia taxi</name>
    <dbReference type="NCBI Taxonomy" id="2499688"/>
    <lineage>
        <taxon>Bacteria</taxon>
        <taxon>Bacillati</taxon>
        <taxon>Bacillota</taxon>
        <taxon>Bacilli</taxon>
        <taxon>Bacillales</taxon>
        <taxon>Bacillaceae</taxon>
        <taxon>Niallia</taxon>
    </lineage>
</organism>
<evidence type="ECO:0000313" key="9">
    <source>
        <dbReference type="EMBL" id="RVT67569.1"/>
    </source>
</evidence>
<comment type="cofactor">
    <cofactor evidence="8">
        <name>Mn(2+)</name>
        <dbReference type="ChEBI" id="CHEBI:29035"/>
    </cofactor>
    <cofactor evidence="8">
        <name>Fe(2+)</name>
        <dbReference type="ChEBI" id="CHEBI:29033"/>
    </cofactor>
    <text evidence="8">Binds 1 Mn(2+) or Fe(2+) ion per subunit.</text>
</comment>
<evidence type="ECO:0000256" key="1">
    <source>
        <dbReference type="ARBA" id="ARBA00007957"/>
    </source>
</evidence>
<gene>
    <name evidence="9" type="ORF">EM808_03565</name>
</gene>
<keyword evidence="6" id="KW-0804">Transcription</keyword>
<accession>A0A437KHH7</accession>
<dbReference type="Gene3D" id="1.10.10.10">
    <property type="entry name" value="Winged helix-like DNA-binding domain superfamily/Winged helix DNA-binding domain"/>
    <property type="match status" value="1"/>
</dbReference>
<comment type="similarity">
    <text evidence="1">Belongs to the Fur family.</text>
</comment>
<feature type="binding site" evidence="7">
    <location>
        <position position="97"/>
    </location>
    <ligand>
        <name>Zn(2+)</name>
        <dbReference type="ChEBI" id="CHEBI:29105"/>
    </ligand>
</feature>
<protein>
    <submittedName>
        <fullName evidence="9">Transcriptional repressor</fullName>
    </submittedName>
</protein>
<keyword evidence="8" id="KW-0408">Iron</keyword>
<dbReference type="PANTHER" id="PTHR33202:SF8">
    <property type="entry name" value="PEROXIDE-RESPONSIVE REPRESSOR PERR"/>
    <property type="match status" value="1"/>
</dbReference>
<dbReference type="RefSeq" id="WP_127735929.1">
    <property type="nucleotide sequence ID" value="NZ_CAJCKN010000002.1"/>
</dbReference>
<evidence type="ECO:0000313" key="10">
    <source>
        <dbReference type="Proteomes" id="UP000288024"/>
    </source>
</evidence>
<evidence type="ECO:0000256" key="6">
    <source>
        <dbReference type="ARBA" id="ARBA00023163"/>
    </source>
</evidence>
<evidence type="ECO:0000256" key="4">
    <source>
        <dbReference type="ARBA" id="ARBA00023015"/>
    </source>
</evidence>
<feature type="binding site" evidence="7">
    <location>
        <position position="94"/>
    </location>
    <ligand>
        <name>Zn(2+)</name>
        <dbReference type="ChEBI" id="CHEBI:29105"/>
    </ligand>
</feature>
<reference evidence="9 10" key="1">
    <citation type="submission" date="2019-01" db="EMBL/GenBank/DDBJ databases">
        <title>Bacillus sp. M5HDSG1-1, whole genome shotgun sequence.</title>
        <authorList>
            <person name="Tuo L."/>
        </authorList>
    </citation>
    <scope>NUCLEOTIDE SEQUENCE [LARGE SCALE GENOMIC DNA]</scope>
    <source>
        <strain evidence="9 10">M5HDSG1-1</strain>
    </source>
</reference>
<keyword evidence="7" id="KW-0479">Metal-binding</keyword>
<evidence type="ECO:0000256" key="5">
    <source>
        <dbReference type="ARBA" id="ARBA00023125"/>
    </source>
</evidence>
<dbReference type="InterPro" id="IPR036388">
    <property type="entry name" value="WH-like_DNA-bd_sf"/>
</dbReference>
<dbReference type="GO" id="GO:0000976">
    <property type="term" value="F:transcription cis-regulatory region binding"/>
    <property type="evidence" value="ECO:0007669"/>
    <property type="project" value="TreeGrafter"/>
</dbReference>
<keyword evidence="5" id="KW-0238">DNA-binding</keyword>
<comment type="cofactor">
    <cofactor evidence="7">
        <name>Zn(2+)</name>
        <dbReference type="ChEBI" id="CHEBI:29105"/>
    </cofactor>
    <text evidence="7">Binds 1 zinc ion per subunit.</text>
</comment>
<dbReference type="PANTHER" id="PTHR33202">
    <property type="entry name" value="ZINC UPTAKE REGULATION PROTEIN"/>
    <property type="match status" value="1"/>
</dbReference>
<feature type="binding site" evidence="7">
    <location>
        <position position="137"/>
    </location>
    <ligand>
        <name>Zn(2+)</name>
        <dbReference type="ChEBI" id="CHEBI:29105"/>
    </ligand>
</feature>
<dbReference type="GO" id="GO:0003700">
    <property type="term" value="F:DNA-binding transcription factor activity"/>
    <property type="evidence" value="ECO:0007669"/>
    <property type="project" value="InterPro"/>
</dbReference>
<dbReference type="InterPro" id="IPR043135">
    <property type="entry name" value="Fur_C"/>
</dbReference>
<proteinExistence type="inferred from homology"/>
<dbReference type="AlphaFoldDB" id="A0A437KHH7"/>
<evidence type="ECO:0000256" key="3">
    <source>
        <dbReference type="ARBA" id="ARBA00022833"/>
    </source>
</evidence>
<dbReference type="EMBL" id="RZTZ01000001">
    <property type="protein sequence ID" value="RVT67569.1"/>
    <property type="molecule type" value="Genomic_DNA"/>
</dbReference>
<dbReference type="Proteomes" id="UP000288024">
    <property type="component" value="Unassembled WGS sequence"/>
</dbReference>
<keyword evidence="10" id="KW-1185">Reference proteome</keyword>